<evidence type="ECO:0000313" key="1">
    <source>
        <dbReference type="EMBL" id="TSE29436.1"/>
    </source>
</evidence>
<dbReference type="RefSeq" id="WP_143902469.1">
    <property type="nucleotide sequence ID" value="NZ_VJOL01000025.1"/>
</dbReference>
<dbReference type="InterPro" id="IPR004195">
    <property type="entry name" value="Head_decoration_D"/>
</dbReference>
<keyword evidence="2" id="KW-1185">Reference proteome</keyword>
<evidence type="ECO:0000313" key="2">
    <source>
        <dbReference type="Proteomes" id="UP000318542"/>
    </source>
</evidence>
<dbReference type="AlphaFoldDB" id="A0A554X118"/>
<dbReference type="EMBL" id="VJOL01000025">
    <property type="protein sequence ID" value="TSE29436.1"/>
    <property type="molecule type" value="Genomic_DNA"/>
</dbReference>
<proteinExistence type="predicted"/>
<comment type="caution">
    <text evidence="1">The sequence shown here is derived from an EMBL/GenBank/DDBJ whole genome shotgun (WGS) entry which is preliminary data.</text>
</comment>
<gene>
    <name evidence="1" type="ORF">Tther_01485</name>
</gene>
<dbReference type="OrthoDB" id="9099687at2"/>
<dbReference type="Proteomes" id="UP000318542">
    <property type="component" value="Unassembled WGS sequence"/>
</dbReference>
<protein>
    <submittedName>
        <fullName evidence="1">Bacteriophage lambda head decoration protein D</fullName>
    </submittedName>
</protein>
<accession>A0A554X118</accession>
<sequence length="130" mass="13292">MSTPLISPLSLGDLIKRESDPDYTRETVTLKAGVAYPLGAVLGRITATGVYAFSPAASTPGLEGAEIASAVLLHPVAASDTDTQAVVLARGQVIVADRALAFDASVADAAAQSLKHQQLAAHGSCVSFFL</sequence>
<name>A0A554X118_9BURK</name>
<dbReference type="Pfam" id="PF02924">
    <property type="entry name" value="HDPD"/>
    <property type="match status" value="1"/>
</dbReference>
<organism evidence="1 2">
    <name type="scientific">Tepidimonas thermarum</name>
    <dbReference type="NCBI Taxonomy" id="335431"/>
    <lineage>
        <taxon>Bacteria</taxon>
        <taxon>Pseudomonadati</taxon>
        <taxon>Pseudomonadota</taxon>
        <taxon>Betaproteobacteria</taxon>
        <taxon>Burkholderiales</taxon>
        <taxon>Tepidimonas</taxon>
    </lineage>
</organism>
<reference evidence="1 2" key="1">
    <citation type="submission" date="2019-07" db="EMBL/GenBank/DDBJ databases">
        <title>Tepidimonas thermarum AA-1 draft genome.</title>
        <authorList>
            <person name="Da Costa M.S."/>
            <person name="Froufe H.J.C."/>
            <person name="Egas C."/>
            <person name="Albuquerque L."/>
        </authorList>
    </citation>
    <scope>NUCLEOTIDE SEQUENCE [LARGE SCALE GENOMIC DNA]</scope>
    <source>
        <strain evidence="1 2">AA-1</strain>
    </source>
</reference>